<dbReference type="Proteomes" id="UP000054662">
    <property type="component" value="Unassembled WGS sequence"/>
</dbReference>
<dbReference type="PATRIC" id="fig|45076.6.peg.2563"/>
<gene>
    <name evidence="1" type="ORF">Lwor_2333</name>
</gene>
<organism evidence="1 2">
    <name type="scientific">Legionella worsleiensis</name>
    <dbReference type="NCBI Taxonomy" id="45076"/>
    <lineage>
        <taxon>Bacteria</taxon>
        <taxon>Pseudomonadati</taxon>
        <taxon>Pseudomonadota</taxon>
        <taxon>Gammaproteobacteria</taxon>
        <taxon>Legionellales</taxon>
        <taxon>Legionellaceae</taxon>
        <taxon>Legionella</taxon>
    </lineage>
</organism>
<dbReference type="InterPro" id="IPR012933">
    <property type="entry name" value="HicA_mRNA_interferase"/>
</dbReference>
<dbReference type="AlphaFoldDB" id="A0A0W1A330"/>
<dbReference type="RefSeq" id="WP_058494104.1">
    <property type="nucleotide sequence ID" value="NZ_CBCRUR010000021.1"/>
</dbReference>
<evidence type="ECO:0008006" key="3">
    <source>
        <dbReference type="Google" id="ProtNLM"/>
    </source>
</evidence>
<name>A0A0W1A330_9GAMM</name>
<dbReference type="OrthoDB" id="5690048at2"/>
<proteinExistence type="predicted"/>
<comment type="caution">
    <text evidence="1">The sequence shown here is derived from an EMBL/GenBank/DDBJ whole genome shotgun (WGS) entry which is preliminary data.</text>
</comment>
<reference evidence="1 2" key="1">
    <citation type="submission" date="2015-11" db="EMBL/GenBank/DDBJ databases">
        <title>Genomic analysis of 38 Legionella species identifies large and diverse effector repertoires.</title>
        <authorList>
            <person name="Burstein D."/>
            <person name="Amaro F."/>
            <person name="Zusman T."/>
            <person name="Lifshitz Z."/>
            <person name="Cohen O."/>
            <person name="Gilbert J.A."/>
            <person name="Pupko T."/>
            <person name="Shuman H.A."/>
            <person name="Segal G."/>
        </authorList>
    </citation>
    <scope>NUCLEOTIDE SEQUENCE [LARGE SCALE GENOMIC DNA]</scope>
    <source>
        <strain evidence="1 2">ATCC 49508</strain>
    </source>
</reference>
<accession>A0A0W1A330</accession>
<protein>
    <recommendedName>
        <fullName evidence="3">HicA protein</fullName>
    </recommendedName>
</protein>
<keyword evidence="2" id="KW-1185">Reference proteome</keyword>
<evidence type="ECO:0000313" key="2">
    <source>
        <dbReference type="Proteomes" id="UP000054662"/>
    </source>
</evidence>
<dbReference type="GO" id="GO:0003729">
    <property type="term" value="F:mRNA binding"/>
    <property type="evidence" value="ECO:0007669"/>
    <property type="project" value="InterPro"/>
</dbReference>
<sequence>MTKKEKLKERLITRPTDFTWEELKSLLLSFGYKESNVGKTSGSRVRFISEIYSPILLHKPHPKPVIKMYMLKQIIEQLKKEGLL</sequence>
<evidence type="ECO:0000313" key="1">
    <source>
        <dbReference type="EMBL" id="KTD75767.1"/>
    </source>
</evidence>
<dbReference type="Pfam" id="PF07927">
    <property type="entry name" value="HicA_toxin"/>
    <property type="match status" value="1"/>
</dbReference>
<dbReference type="EMBL" id="LNZC01000031">
    <property type="protein sequence ID" value="KTD75767.1"/>
    <property type="molecule type" value="Genomic_DNA"/>
</dbReference>